<accession>A0A5C3L3J4</accession>
<dbReference type="EMBL" id="ML210167">
    <property type="protein sequence ID" value="TFK27123.1"/>
    <property type="molecule type" value="Genomic_DNA"/>
</dbReference>
<gene>
    <name evidence="2" type="ORF">FA15DRAFT_727623</name>
</gene>
<feature type="compositionally biased region" description="Polar residues" evidence="1">
    <location>
        <begin position="153"/>
        <end position="174"/>
    </location>
</feature>
<evidence type="ECO:0000313" key="3">
    <source>
        <dbReference type="Proteomes" id="UP000307440"/>
    </source>
</evidence>
<reference evidence="2 3" key="1">
    <citation type="journal article" date="2019" name="Nat. Ecol. Evol.">
        <title>Megaphylogeny resolves global patterns of mushroom evolution.</title>
        <authorList>
            <person name="Varga T."/>
            <person name="Krizsan K."/>
            <person name="Foldi C."/>
            <person name="Dima B."/>
            <person name="Sanchez-Garcia M."/>
            <person name="Sanchez-Ramirez S."/>
            <person name="Szollosi G.J."/>
            <person name="Szarkandi J.G."/>
            <person name="Papp V."/>
            <person name="Albert L."/>
            <person name="Andreopoulos W."/>
            <person name="Angelini C."/>
            <person name="Antonin V."/>
            <person name="Barry K.W."/>
            <person name="Bougher N.L."/>
            <person name="Buchanan P."/>
            <person name="Buyck B."/>
            <person name="Bense V."/>
            <person name="Catcheside P."/>
            <person name="Chovatia M."/>
            <person name="Cooper J."/>
            <person name="Damon W."/>
            <person name="Desjardin D."/>
            <person name="Finy P."/>
            <person name="Geml J."/>
            <person name="Haridas S."/>
            <person name="Hughes K."/>
            <person name="Justo A."/>
            <person name="Karasinski D."/>
            <person name="Kautmanova I."/>
            <person name="Kiss B."/>
            <person name="Kocsube S."/>
            <person name="Kotiranta H."/>
            <person name="LaButti K.M."/>
            <person name="Lechner B.E."/>
            <person name="Liimatainen K."/>
            <person name="Lipzen A."/>
            <person name="Lukacs Z."/>
            <person name="Mihaltcheva S."/>
            <person name="Morgado L.N."/>
            <person name="Niskanen T."/>
            <person name="Noordeloos M.E."/>
            <person name="Ohm R.A."/>
            <person name="Ortiz-Santana B."/>
            <person name="Ovrebo C."/>
            <person name="Racz N."/>
            <person name="Riley R."/>
            <person name="Savchenko A."/>
            <person name="Shiryaev A."/>
            <person name="Soop K."/>
            <person name="Spirin V."/>
            <person name="Szebenyi C."/>
            <person name="Tomsovsky M."/>
            <person name="Tulloss R.E."/>
            <person name="Uehling J."/>
            <person name="Grigoriev I.V."/>
            <person name="Vagvolgyi C."/>
            <person name="Papp T."/>
            <person name="Martin F.M."/>
            <person name="Miettinen O."/>
            <person name="Hibbett D.S."/>
            <person name="Nagy L.G."/>
        </authorList>
    </citation>
    <scope>NUCLEOTIDE SEQUENCE [LARGE SCALE GENOMIC DNA]</scope>
    <source>
        <strain evidence="2 3">CBS 121175</strain>
    </source>
</reference>
<dbReference type="OrthoDB" id="2953420at2759"/>
<proteinExistence type="predicted"/>
<feature type="region of interest" description="Disordered" evidence="1">
    <location>
        <begin position="133"/>
        <end position="174"/>
    </location>
</feature>
<name>A0A5C3L3J4_COPMA</name>
<keyword evidence="3" id="KW-1185">Reference proteome</keyword>
<organism evidence="2 3">
    <name type="scientific">Coprinopsis marcescibilis</name>
    <name type="common">Agaric fungus</name>
    <name type="synonym">Psathyrella marcescibilis</name>
    <dbReference type="NCBI Taxonomy" id="230819"/>
    <lineage>
        <taxon>Eukaryota</taxon>
        <taxon>Fungi</taxon>
        <taxon>Dikarya</taxon>
        <taxon>Basidiomycota</taxon>
        <taxon>Agaricomycotina</taxon>
        <taxon>Agaricomycetes</taxon>
        <taxon>Agaricomycetidae</taxon>
        <taxon>Agaricales</taxon>
        <taxon>Agaricineae</taxon>
        <taxon>Psathyrellaceae</taxon>
        <taxon>Coprinopsis</taxon>
    </lineage>
</organism>
<evidence type="ECO:0000313" key="2">
    <source>
        <dbReference type="EMBL" id="TFK27123.1"/>
    </source>
</evidence>
<evidence type="ECO:0000256" key="1">
    <source>
        <dbReference type="SAM" id="MobiDB-lite"/>
    </source>
</evidence>
<protein>
    <submittedName>
        <fullName evidence="2">Uncharacterized protein</fullName>
    </submittedName>
</protein>
<sequence length="356" mass="39586">MSKPRKSFAWHCYRNVSDTFYSIAYQDGFAEGRRQADQESNTDRYVQMIYYLDEQLQQTRGQVISLQAQLSAAAGSTEAALNRSEGTIYLGNRDSASASASSIKNPHSQLSNYFQPQSPVCSNYAEAEAFQPAYSPRTTKPQNPSPDARRKPSISQRSTSSKGNGSRGSGMSNPTLTDPILTWYDYYCVNRASWPRGVRPDSRGGPLLSDLRADRAVARMCPSADYTPRFISAGTSTSLISAEDGERDSPRHQPPKREFKILVADLFSIPGEYRRRVEQARLPLISGDGPFYRPFNQPSLTMDDVVRHLVQCGVSFQSVAEDFEPWSQSYLAGNNFSVQKPKKSVPSTTAARATVR</sequence>
<dbReference type="AlphaFoldDB" id="A0A5C3L3J4"/>
<dbReference type="Proteomes" id="UP000307440">
    <property type="component" value="Unassembled WGS sequence"/>
</dbReference>